<evidence type="ECO:0000256" key="4">
    <source>
        <dbReference type="ARBA" id="ARBA00022547"/>
    </source>
</evidence>
<comment type="subcellular location">
    <subcellularLocation>
        <location evidence="1 11">Mitochondrion inner membrane</location>
    </subcellularLocation>
</comment>
<dbReference type="EMBL" id="MCBS01024147">
    <property type="protein sequence ID" value="RKF74068.1"/>
    <property type="molecule type" value="Genomic_DNA"/>
</dbReference>
<evidence type="ECO:0000256" key="6">
    <source>
        <dbReference type="ARBA" id="ARBA00022792"/>
    </source>
</evidence>
<keyword evidence="4 11" id="KW-0138">CF(0)</keyword>
<evidence type="ECO:0000313" key="12">
    <source>
        <dbReference type="EMBL" id="RKF74068.1"/>
    </source>
</evidence>
<evidence type="ECO:0000256" key="2">
    <source>
        <dbReference type="ARBA" id="ARBA00007333"/>
    </source>
</evidence>
<evidence type="ECO:0000256" key="10">
    <source>
        <dbReference type="ARBA" id="ARBA00023310"/>
    </source>
</evidence>
<reference evidence="12 13" key="1">
    <citation type="journal article" date="2018" name="BMC Genomics">
        <title>Comparative genome analyses reveal sequence features reflecting distinct modes of host-adaptation between dicot and monocot powdery mildew.</title>
        <authorList>
            <person name="Wu Y."/>
            <person name="Ma X."/>
            <person name="Pan Z."/>
            <person name="Kale S.D."/>
            <person name="Song Y."/>
            <person name="King H."/>
            <person name="Zhang Q."/>
            <person name="Presley C."/>
            <person name="Deng X."/>
            <person name="Wei C.I."/>
            <person name="Xiao S."/>
        </authorList>
    </citation>
    <scope>NUCLEOTIDE SEQUENCE [LARGE SCALE GENOMIC DNA]</scope>
    <source>
        <strain evidence="12">UMSG1</strain>
    </source>
</reference>
<comment type="subunit">
    <text evidence="11">F-type ATPases have 2 components, CF(1) - the catalytic core - and CF(0) - the membrane proton channel. CF(1) and CF(0) have multiple subunits.</text>
</comment>
<comment type="function">
    <text evidence="11">Subunit e, of the mitochondrial membrane ATP synthase complex (F(1)F(0) ATP synthase or Complex V) that produces ATP from ADP in the presence of a proton gradient across the membrane which is generated by electron transport complexes of the respiratory chain. ATP synthase complex consist of a soluble F(1) head domain - the catalytic core - and a membrane F(1) domain - the membrane proton channel. These two domains are linked by a central stalk rotating inside the F(1) region and a stationary peripheral stalk. During catalysis, ATP synthesis in the catalytic domain of F(1) is coupled via a rotary mechanism of the central stalk subunits to proton translocation. In vivo, can only synthesize ATP although its ATP hydrolase activity can be activated artificially in vitro. Part of the complex F(0) domain.</text>
</comment>
<gene>
    <name evidence="12" type="ORF">GcM1_241085</name>
</gene>
<dbReference type="Pfam" id="PF05680">
    <property type="entry name" value="ATP-synt_E"/>
    <property type="match status" value="1"/>
</dbReference>
<evidence type="ECO:0000256" key="8">
    <source>
        <dbReference type="ARBA" id="ARBA00023128"/>
    </source>
</evidence>
<dbReference type="InterPro" id="IPR008386">
    <property type="entry name" value="ATP_synth_F0_esu_mt"/>
</dbReference>
<keyword evidence="6 11" id="KW-0999">Mitochondrion inner membrane</keyword>
<evidence type="ECO:0000256" key="9">
    <source>
        <dbReference type="ARBA" id="ARBA00023136"/>
    </source>
</evidence>
<evidence type="ECO:0000256" key="5">
    <source>
        <dbReference type="ARBA" id="ARBA00022781"/>
    </source>
</evidence>
<comment type="caution">
    <text evidence="12">The sequence shown here is derived from an EMBL/GenBank/DDBJ whole genome shotgun (WGS) entry which is preliminary data.</text>
</comment>
<dbReference type="GO" id="GO:0005743">
    <property type="term" value="C:mitochondrial inner membrane"/>
    <property type="evidence" value="ECO:0007669"/>
    <property type="project" value="UniProtKB-SubCell"/>
</dbReference>
<dbReference type="GO" id="GO:0015986">
    <property type="term" value="P:proton motive force-driven ATP synthesis"/>
    <property type="evidence" value="ECO:0007669"/>
    <property type="project" value="InterPro"/>
</dbReference>
<dbReference type="Proteomes" id="UP000285326">
    <property type="component" value="Unassembled WGS sequence"/>
</dbReference>
<evidence type="ECO:0000313" key="13">
    <source>
        <dbReference type="Proteomes" id="UP000285326"/>
    </source>
</evidence>
<keyword evidence="5 11" id="KW-0375">Hydrogen ion transport</keyword>
<keyword evidence="7 11" id="KW-0406">Ion transport</keyword>
<evidence type="ECO:0000256" key="11">
    <source>
        <dbReference type="RuleBase" id="RU367005"/>
    </source>
</evidence>
<dbReference type="GO" id="GO:0015078">
    <property type="term" value="F:proton transmembrane transporter activity"/>
    <property type="evidence" value="ECO:0007669"/>
    <property type="project" value="InterPro"/>
</dbReference>
<keyword evidence="8 11" id="KW-0496">Mitochondrion</keyword>
<accession>A0A420IHN4</accession>
<evidence type="ECO:0000256" key="7">
    <source>
        <dbReference type="ARBA" id="ARBA00023065"/>
    </source>
</evidence>
<name>A0A420IHN4_9PEZI</name>
<organism evidence="12 13">
    <name type="scientific">Golovinomyces cichoracearum</name>
    <dbReference type="NCBI Taxonomy" id="62708"/>
    <lineage>
        <taxon>Eukaryota</taxon>
        <taxon>Fungi</taxon>
        <taxon>Dikarya</taxon>
        <taxon>Ascomycota</taxon>
        <taxon>Pezizomycotina</taxon>
        <taxon>Leotiomycetes</taxon>
        <taxon>Erysiphales</taxon>
        <taxon>Erysiphaceae</taxon>
        <taxon>Golovinomyces</taxon>
    </lineage>
</organism>
<keyword evidence="3 11" id="KW-0813">Transport</keyword>
<comment type="similarity">
    <text evidence="2 11">Belongs to the ATPase e subunit family.</text>
</comment>
<evidence type="ECO:0000256" key="3">
    <source>
        <dbReference type="ARBA" id="ARBA00022448"/>
    </source>
</evidence>
<dbReference type="GO" id="GO:0045259">
    <property type="term" value="C:proton-transporting ATP synthase complex"/>
    <property type="evidence" value="ECO:0007669"/>
    <property type="project" value="UniProtKB-UniRule"/>
</dbReference>
<sequence length="94" mass="10354">MASTGVNVLRYSVLGAGLIYGFLHQSKLSSAEKLSNTTKEYQRREALIAKAKAEYAKKFLPTVSSSSSIEAKLDPNNSNFDLEAFLMYIAEKNS</sequence>
<dbReference type="AlphaFoldDB" id="A0A420IHN4"/>
<keyword evidence="9" id="KW-0472">Membrane</keyword>
<evidence type="ECO:0000256" key="1">
    <source>
        <dbReference type="ARBA" id="ARBA00004273"/>
    </source>
</evidence>
<proteinExistence type="inferred from homology"/>
<keyword evidence="10 11" id="KW-0066">ATP synthesis</keyword>
<protein>
    <recommendedName>
        <fullName evidence="11">ATP synthase F(0) complex subunit e, mitochondrial</fullName>
    </recommendedName>
</protein>